<dbReference type="Gene3D" id="1.25.40.10">
    <property type="entry name" value="Tetratricopeptide repeat domain"/>
    <property type="match status" value="1"/>
</dbReference>
<dbReference type="InterPro" id="IPR011990">
    <property type="entry name" value="TPR-like_helical_dom_sf"/>
</dbReference>
<comment type="caution">
    <text evidence="1">The sequence shown here is derived from an EMBL/GenBank/DDBJ whole genome shotgun (WGS) entry which is preliminary data.</text>
</comment>
<dbReference type="Pfam" id="PF14559">
    <property type="entry name" value="TPR_19"/>
    <property type="match status" value="1"/>
</dbReference>
<accession>A0A6N6VWQ2</accession>
<name>A0A6N6VWQ2_9BACT</name>
<dbReference type="OrthoDB" id="5290750at2"/>
<reference evidence="1 2" key="1">
    <citation type="submission" date="2019-10" db="EMBL/GenBank/DDBJ databases">
        <title>New species of Slilvanegrellaceae.</title>
        <authorList>
            <person name="Pitt A."/>
            <person name="Hahn M.W."/>
        </authorList>
    </citation>
    <scope>NUCLEOTIDE SEQUENCE [LARGE SCALE GENOMIC DNA]</scope>
    <source>
        <strain evidence="1 2">SP-Ram-0.45-NSY-1</strain>
    </source>
</reference>
<evidence type="ECO:0000313" key="1">
    <source>
        <dbReference type="EMBL" id="KAB8038893.1"/>
    </source>
</evidence>
<dbReference type="RefSeq" id="WP_153420290.1">
    <property type="nucleotide sequence ID" value="NZ_WFLM01000003.1"/>
</dbReference>
<dbReference type="SUPFAM" id="SSF48452">
    <property type="entry name" value="TPR-like"/>
    <property type="match status" value="1"/>
</dbReference>
<dbReference type="AlphaFoldDB" id="A0A6N6VWQ2"/>
<keyword evidence="2" id="KW-1185">Reference proteome</keyword>
<proteinExistence type="predicted"/>
<dbReference type="Proteomes" id="UP000437748">
    <property type="component" value="Unassembled WGS sequence"/>
</dbReference>
<organism evidence="1 2">
    <name type="scientific">Silvanigrella paludirubra</name>
    <dbReference type="NCBI Taxonomy" id="2499159"/>
    <lineage>
        <taxon>Bacteria</taxon>
        <taxon>Pseudomonadati</taxon>
        <taxon>Bdellovibrionota</taxon>
        <taxon>Oligoflexia</taxon>
        <taxon>Silvanigrellales</taxon>
        <taxon>Silvanigrellaceae</taxon>
        <taxon>Silvanigrella</taxon>
    </lineage>
</organism>
<protein>
    <submittedName>
        <fullName evidence="1">Tetratricopeptide repeat protein</fullName>
    </submittedName>
</protein>
<sequence>MLKGNSNLTITKLENESNSFWREINPSAKSCSSLIKLLEIYAAQEDWEQIINLSSRAVLHLSKFYDRADFYHIWICALKETFDTGALISLGKHLLKMRHFHNVFLSLALISFNYASCDKTCNRIFNYLNKNKGVENRFAFEGCGLYLSRLKNSDLKKKGLSLLKKVCLEKKASYFTWRNYLRTLSENNLLDDMSKAYNMIHDRFPFAQEPYLVASLIAMDTKDWNEAIRVLGQLLKDNPNNTNAILAMANCYYELNDYLNAISLLTLNSNLFLDNDYDFHFIMGIAIKKIVEKEFDSNLQNISLNHLEKCYFIAKSLEFPLNPIQVQITHLKSLNNEGIEKESEINILKIHNENQIESDIVFVERKAS</sequence>
<gene>
    <name evidence="1" type="ORF">GCL60_08530</name>
</gene>
<dbReference type="EMBL" id="WFLM01000003">
    <property type="protein sequence ID" value="KAB8038893.1"/>
    <property type="molecule type" value="Genomic_DNA"/>
</dbReference>
<evidence type="ECO:0000313" key="2">
    <source>
        <dbReference type="Proteomes" id="UP000437748"/>
    </source>
</evidence>